<organism evidence="9 10">
    <name type="scientific">Permianibacter aggregans</name>
    <dbReference type="NCBI Taxonomy" id="1510150"/>
    <lineage>
        <taxon>Bacteria</taxon>
        <taxon>Pseudomonadati</taxon>
        <taxon>Pseudomonadota</taxon>
        <taxon>Gammaproteobacteria</taxon>
        <taxon>Pseudomonadales</taxon>
        <taxon>Pseudomonadaceae</taxon>
        <taxon>Permianibacter</taxon>
    </lineage>
</organism>
<keyword evidence="5" id="KW-0482">Metalloprotease</keyword>
<keyword evidence="3" id="KW-0378">Hydrolase</keyword>
<evidence type="ECO:0000256" key="6">
    <source>
        <dbReference type="SAM" id="SignalP"/>
    </source>
</evidence>
<dbReference type="InterPro" id="IPR050626">
    <property type="entry name" value="Peptidase_M16"/>
</dbReference>
<accession>A0A4V3D6M9</accession>
<dbReference type="RefSeq" id="WP_133593237.1">
    <property type="nucleotide sequence ID" value="NZ_CP037953.1"/>
</dbReference>
<dbReference type="InterPro" id="IPR007863">
    <property type="entry name" value="Peptidase_M16_C"/>
</dbReference>
<comment type="caution">
    <text evidence="9">The sequence shown here is derived from an EMBL/GenBank/DDBJ whole genome shotgun (WGS) entry which is preliminary data.</text>
</comment>
<dbReference type="GO" id="GO:0006508">
    <property type="term" value="P:proteolysis"/>
    <property type="evidence" value="ECO:0007669"/>
    <property type="project" value="UniProtKB-KW"/>
</dbReference>
<evidence type="ECO:0000313" key="9">
    <source>
        <dbReference type="EMBL" id="TDQ44567.1"/>
    </source>
</evidence>
<comment type="similarity">
    <text evidence="1">Belongs to the peptidase M16 family.</text>
</comment>
<dbReference type="PANTHER" id="PTHR43690">
    <property type="entry name" value="NARDILYSIN"/>
    <property type="match status" value="1"/>
</dbReference>
<dbReference type="GO" id="GO:0008237">
    <property type="term" value="F:metallopeptidase activity"/>
    <property type="evidence" value="ECO:0007669"/>
    <property type="project" value="UniProtKB-KW"/>
</dbReference>
<dbReference type="EMBL" id="SNYM01000024">
    <property type="protein sequence ID" value="TDQ44567.1"/>
    <property type="molecule type" value="Genomic_DNA"/>
</dbReference>
<feature type="domain" description="Peptidase M16 C-terminal" evidence="8">
    <location>
        <begin position="200"/>
        <end position="372"/>
    </location>
</feature>
<dbReference type="InterPro" id="IPR011249">
    <property type="entry name" value="Metalloenz_LuxS/M16"/>
</dbReference>
<evidence type="ECO:0000256" key="4">
    <source>
        <dbReference type="ARBA" id="ARBA00022833"/>
    </source>
</evidence>
<feature type="domain" description="Peptidase M16 N-terminal" evidence="7">
    <location>
        <begin position="41"/>
        <end position="165"/>
    </location>
</feature>
<feature type="domain" description="Peptidase M16 C-terminal" evidence="8">
    <location>
        <begin position="640"/>
        <end position="816"/>
    </location>
</feature>
<proteinExistence type="inferred from homology"/>
<reference evidence="9 10" key="1">
    <citation type="submission" date="2019-03" db="EMBL/GenBank/DDBJ databases">
        <title>Genomic Encyclopedia of Type Strains, Phase IV (KMG-IV): sequencing the most valuable type-strain genomes for metagenomic binning, comparative biology and taxonomic classification.</title>
        <authorList>
            <person name="Goeker M."/>
        </authorList>
    </citation>
    <scope>NUCLEOTIDE SEQUENCE [LARGE SCALE GENOMIC DNA]</scope>
    <source>
        <strain evidence="9 10">DSM 103792</strain>
    </source>
</reference>
<evidence type="ECO:0000259" key="8">
    <source>
        <dbReference type="Pfam" id="PF05193"/>
    </source>
</evidence>
<protein>
    <submittedName>
        <fullName evidence="9">Zinc protease</fullName>
    </submittedName>
</protein>
<sequence length="913" mass="100908">MRLSTLSVATLMVFGSAIVAAADTTTLDIPYTKFTLDNGLRVIVHEDKKAPIVAVNVWYHVGSKDEKAGRTGFAHLFEHLMFNGSENYNDEYFGPFEKVGATDMNGTTWLDRTNYFQNVPKTALDMTLWMESDRMGHMLGAVTQEKLDEQRGVVQNEKRQGENQPYGRSFEWLQKGSFPEGHPYSWTTIGSMEDLNAAKLEDVHEWFKTYYGAANAVVVLAGDIDVETAKSKMNQYFGDIPAGPPLVKRGAWIAKRDDSKRDIMFDRVPQVRITKSWNVPTFGSKEADQLELVAAILGGGKNSRLYKTLVYDKQMATNVRADVMQFELASLFGINVDVKPGVNPAEVEAIINRELALLIDKGPSKKELERVKVTEEANFVRGAERIGGFGGKSDILATYEVYTGEAGNFKRSLEHKLSASTKDLQQLAKAWLSSGDYHLEVHPFPNYNTVASNVDRSKLPEVNSTPDLDFPKVERAMLSNGLKVLFAERHSVPAVNISLQIDSGFAADQGSKLGTANFALSMVDEGTKKLSASEISEKAEMLGANLGSGCALDVCSISIDMLKAKLDDSLNLFADVVLNPAFDQEEIDRLRGRWLANIAREKAQPVSMAFRTLPPLLYGNGHSYAMPFTGSGTEQSITALNRDDLVAFYQKWVRPDNATLVVVGDTTLSELLPKLEKSLGGWKAPATPKPIKNLANVPMQDKTQIFLIDKPGAVQSVIIAGQLMPGFKDDEAALLYAMNDIIGGQFTARLNMNLREQKSWAYGAYTIKQNAVGQSPYFAYAPVQIDKTVESMQEVLNELKAYIGSKPATEAELQKTVLNTVRSQPGEYETMDAVQGALVSIANYQRPDNYVEQIKARYEALTVADINAAAKQYLRPQAMTWVVVTDLSKTEQKIRDLKLGEVTVIDADGNKLR</sequence>
<keyword evidence="2 9" id="KW-0645">Protease</keyword>
<feature type="signal peptide" evidence="6">
    <location>
        <begin position="1"/>
        <end position="21"/>
    </location>
</feature>
<dbReference type="OrthoDB" id="9811314at2"/>
<dbReference type="AlphaFoldDB" id="A0A4V3D6M9"/>
<evidence type="ECO:0000313" key="10">
    <source>
        <dbReference type="Proteomes" id="UP000295375"/>
    </source>
</evidence>
<feature type="domain" description="Peptidase M16 N-terminal" evidence="7">
    <location>
        <begin position="484"/>
        <end position="613"/>
    </location>
</feature>
<evidence type="ECO:0000256" key="3">
    <source>
        <dbReference type="ARBA" id="ARBA00022801"/>
    </source>
</evidence>
<keyword evidence="6" id="KW-0732">Signal</keyword>
<dbReference type="Pfam" id="PF00675">
    <property type="entry name" value="Peptidase_M16"/>
    <property type="match status" value="2"/>
</dbReference>
<dbReference type="Proteomes" id="UP000295375">
    <property type="component" value="Unassembled WGS sequence"/>
</dbReference>
<feature type="chain" id="PRO_5020394305" evidence="6">
    <location>
        <begin position="22"/>
        <end position="913"/>
    </location>
</feature>
<gene>
    <name evidence="9" type="ORF">EV696_12449</name>
</gene>
<keyword evidence="10" id="KW-1185">Reference proteome</keyword>
<evidence type="ECO:0000259" key="7">
    <source>
        <dbReference type="Pfam" id="PF00675"/>
    </source>
</evidence>
<name>A0A4V3D6M9_9GAMM</name>
<dbReference type="PANTHER" id="PTHR43690:SF17">
    <property type="entry name" value="PROTEIN YHJJ"/>
    <property type="match status" value="1"/>
</dbReference>
<evidence type="ECO:0000256" key="2">
    <source>
        <dbReference type="ARBA" id="ARBA00022670"/>
    </source>
</evidence>
<evidence type="ECO:0000256" key="1">
    <source>
        <dbReference type="ARBA" id="ARBA00007261"/>
    </source>
</evidence>
<evidence type="ECO:0000256" key="5">
    <source>
        <dbReference type="ARBA" id="ARBA00023049"/>
    </source>
</evidence>
<keyword evidence="4" id="KW-0862">Zinc</keyword>
<dbReference type="InterPro" id="IPR011765">
    <property type="entry name" value="Pept_M16_N"/>
</dbReference>
<dbReference type="Gene3D" id="3.30.830.10">
    <property type="entry name" value="Metalloenzyme, LuxS/M16 peptidase-like"/>
    <property type="match status" value="4"/>
</dbReference>
<dbReference type="Pfam" id="PF05193">
    <property type="entry name" value="Peptidase_M16_C"/>
    <property type="match status" value="2"/>
</dbReference>
<dbReference type="GO" id="GO:0046872">
    <property type="term" value="F:metal ion binding"/>
    <property type="evidence" value="ECO:0007669"/>
    <property type="project" value="InterPro"/>
</dbReference>
<dbReference type="SUPFAM" id="SSF63411">
    <property type="entry name" value="LuxS/MPP-like metallohydrolase"/>
    <property type="match status" value="4"/>
</dbReference>